<feature type="region of interest" description="Disordered" evidence="1">
    <location>
        <begin position="31"/>
        <end position="54"/>
    </location>
</feature>
<dbReference type="HOGENOM" id="CLU_3044208_0_0_5"/>
<evidence type="ECO:0000313" key="3">
    <source>
        <dbReference type="Proteomes" id="UP000005952"/>
    </source>
</evidence>
<organism evidence="2 3">
    <name type="scientific">Hyphomicrobium denitrificans 1NES1</name>
    <dbReference type="NCBI Taxonomy" id="670307"/>
    <lineage>
        <taxon>Bacteria</taxon>
        <taxon>Pseudomonadati</taxon>
        <taxon>Pseudomonadota</taxon>
        <taxon>Alphaproteobacteria</taxon>
        <taxon>Hyphomicrobiales</taxon>
        <taxon>Hyphomicrobiaceae</taxon>
        <taxon>Hyphomicrobium</taxon>
    </lineage>
</organism>
<keyword evidence="3" id="KW-1185">Reference proteome</keyword>
<dbReference type="AlphaFoldDB" id="N0B3L1"/>
<dbReference type="OrthoDB" id="9943666at2"/>
<dbReference type="Proteomes" id="UP000005952">
    <property type="component" value="Chromosome"/>
</dbReference>
<dbReference type="EMBL" id="CP005587">
    <property type="protein sequence ID" value="AGK58094.1"/>
    <property type="molecule type" value="Genomic_DNA"/>
</dbReference>
<accession>N0B3L1</accession>
<dbReference type="STRING" id="670307.HYPDE_32098"/>
<evidence type="ECO:0000256" key="1">
    <source>
        <dbReference type="SAM" id="MobiDB-lite"/>
    </source>
</evidence>
<evidence type="ECO:0000313" key="2">
    <source>
        <dbReference type="EMBL" id="AGK58094.1"/>
    </source>
</evidence>
<sequence length="54" mass="5891">MKVDVSIGGIATSASRTRALALIREAIAKREADAEKRPKVVNQADNRNQQTRGK</sequence>
<feature type="compositionally biased region" description="Polar residues" evidence="1">
    <location>
        <begin position="43"/>
        <end position="54"/>
    </location>
</feature>
<dbReference type="KEGG" id="hdt:HYPDE_32098"/>
<protein>
    <submittedName>
        <fullName evidence="2">ExbD/TolR-like translocation protein</fullName>
    </submittedName>
</protein>
<dbReference type="RefSeq" id="WP_015598125.1">
    <property type="nucleotide sequence ID" value="NC_021172.1"/>
</dbReference>
<proteinExistence type="predicted"/>
<reference evidence="2 3" key="1">
    <citation type="journal article" date="2013" name="Genome Announc.">
        <title>Genome sequences for three denitrifying bacterial strains isolated from a uranium- and nitrate-contaminated subsurface environment.</title>
        <authorList>
            <person name="Venkatramanan R."/>
            <person name="Prakash O."/>
            <person name="Woyke T."/>
            <person name="Chain P."/>
            <person name="Goodwin L.A."/>
            <person name="Watson D."/>
            <person name="Brooks S."/>
            <person name="Kostka J.E."/>
            <person name="Green S.J."/>
        </authorList>
    </citation>
    <scope>NUCLEOTIDE SEQUENCE [LARGE SCALE GENOMIC DNA]</scope>
    <source>
        <strain evidence="2 3">1NES1</strain>
    </source>
</reference>
<gene>
    <name evidence="2" type="ORF">HYPDE_32098</name>
</gene>
<name>N0B3L1_9HYPH</name>